<protein>
    <submittedName>
        <fullName evidence="1">Uncharacterized protein</fullName>
    </submittedName>
</protein>
<evidence type="ECO:0000313" key="1">
    <source>
        <dbReference type="EMBL" id="GLR69877.1"/>
    </source>
</evidence>
<dbReference type="EMBL" id="BSOT01000005">
    <property type="protein sequence ID" value="GLR69877.1"/>
    <property type="molecule type" value="Genomic_DNA"/>
</dbReference>
<dbReference type="Proteomes" id="UP001156601">
    <property type="component" value="Unassembled WGS sequence"/>
</dbReference>
<evidence type="ECO:0000313" key="2">
    <source>
        <dbReference type="Proteomes" id="UP001156601"/>
    </source>
</evidence>
<reference evidence="1" key="1">
    <citation type="journal article" date="2014" name="Int. J. Syst. Evol. Microbiol.">
        <title>Complete genome sequence of Corynebacterium casei LMG S-19264T (=DSM 44701T), isolated from a smear-ripened cheese.</title>
        <authorList>
            <consortium name="US DOE Joint Genome Institute (JGI-PGF)"/>
            <person name="Walter F."/>
            <person name="Albersmeier A."/>
            <person name="Kalinowski J."/>
            <person name="Ruckert C."/>
        </authorList>
    </citation>
    <scope>NUCLEOTIDE SEQUENCE</scope>
    <source>
        <strain evidence="1">NBRC 110023</strain>
    </source>
</reference>
<gene>
    <name evidence="1" type="ORF">GCM10007852_07850</name>
</gene>
<comment type="caution">
    <text evidence="1">The sequence shown here is derived from an EMBL/GenBank/DDBJ whole genome shotgun (WGS) entry which is preliminary data.</text>
</comment>
<reference evidence="1" key="2">
    <citation type="submission" date="2023-01" db="EMBL/GenBank/DDBJ databases">
        <title>Draft genome sequence of Agaribacter marinus strain NBRC 110023.</title>
        <authorList>
            <person name="Sun Q."/>
            <person name="Mori K."/>
        </authorList>
    </citation>
    <scope>NUCLEOTIDE SEQUENCE</scope>
    <source>
        <strain evidence="1">NBRC 110023</strain>
    </source>
</reference>
<sequence length="51" mass="5916">MTNLNKIHTPVCVICDDIYSQCWRAAVNIAVIIDDIIKRYAIKIDYVYLVD</sequence>
<dbReference type="AlphaFoldDB" id="A0AA37SVG5"/>
<accession>A0AA37SVG5</accession>
<proteinExistence type="predicted"/>
<name>A0AA37SVG5_9ALTE</name>
<organism evidence="1 2">
    <name type="scientific">Agaribacter marinus</name>
    <dbReference type="NCBI Taxonomy" id="1431249"/>
    <lineage>
        <taxon>Bacteria</taxon>
        <taxon>Pseudomonadati</taxon>
        <taxon>Pseudomonadota</taxon>
        <taxon>Gammaproteobacteria</taxon>
        <taxon>Alteromonadales</taxon>
        <taxon>Alteromonadaceae</taxon>
        <taxon>Agaribacter</taxon>
    </lineage>
</organism>
<keyword evidence="2" id="KW-1185">Reference proteome</keyword>